<evidence type="ECO:0000256" key="9">
    <source>
        <dbReference type="ARBA" id="ARBA00024386"/>
    </source>
</evidence>
<dbReference type="InterPro" id="IPR014729">
    <property type="entry name" value="Rossmann-like_a/b/a_fold"/>
</dbReference>
<proteinExistence type="inferred from homology"/>
<dbReference type="HAMAP" id="MF_00063">
    <property type="entry name" value="CysH"/>
    <property type="match status" value="1"/>
</dbReference>
<evidence type="ECO:0000256" key="4">
    <source>
        <dbReference type="ARBA" id="ARBA00023002"/>
    </source>
</evidence>
<dbReference type="EC" id="1.8.4.10" evidence="9 14"/>
<dbReference type="InterPro" id="IPR004511">
    <property type="entry name" value="PAPS/APS_Rdtase"/>
</dbReference>
<gene>
    <name evidence="14" type="primary">cysH</name>
    <name evidence="17" type="ORF">FXN63_06195</name>
</gene>
<feature type="compositionally biased region" description="Polar residues" evidence="15">
    <location>
        <begin position="1"/>
        <end position="10"/>
    </location>
</feature>
<evidence type="ECO:0000256" key="15">
    <source>
        <dbReference type="SAM" id="MobiDB-lite"/>
    </source>
</evidence>
<dbReference type="CDD" id="cd23945">
    <property type="entry name" value="PAPS_reductase"/>
    <property type="match status" value="1"/>
</dbReference>
<dbReference type="InterPro" id="IPR002500">
    <property type="entry name" value="PAPS_reduct_dom"/>
</dbReference>
<feature type="region of interest" description="Disordered" evidence="15">
    <location>
        <begin position="1"/>
        <end position="42"/>
    </location>
</feature>
<feature type="compositionally biased region" description="Low complexity" evidence="15">
    <location>
        <begin position="11"/>
        <end position="23"/>
    </location>
</feature>
<comment type="similarity">
    <text evidence="1 14">Belongs to the PAPS reductase family. CysH subfamily.</text>
</comment>
<feature type="active site" description="Nucleophile; cysteine thiosulfonate intermediate" evidence="14">
    <location>
        <position position="258"/>
    </location>
</feature>
<evidence type="ECO:0000256" key="2">
    <source>
        <dbReference type="ARBA" id="ARBA00022490"/>
    </source>
</evidence>
<feature type="binding site" evidence="14">
    <location>
        <position position="233"/>
    </location>
    <ligand>
        <name>[4Fe-4S] cluster</name>
        <dbReference type="ChEBI" id="CHEBI:49883"/>
    </ligand>
</feature>
<dbReference type="GO" id="GO:0070814">
    <property type="term" value="P:hydrogen sulfide biosynthetic process"/>
    <property type="evidence" value="ECO:0007669"/>
    <property type="project" value="UniProtKB-UniRule"/>
</dbReference>
<evidence type="ECO:0000256" key="14">
    <source>
        <dbReference type="HAMAP-Rule" id="MF_00063"/>
    </source>
</evidence>
<feature type="binding site" evidence="14">
    <location>
        <position position="148"/>
    </location>
    <ligand>
        <name>[4Fe-4S] cluster</name>
        <dbReference type="ChEBI" id="CHEBI:49883"/>
    </ligand>
</feature>
<evidence type="ECO:0000256" key="3">
    <source>
        <dbReference type="ARBA" id="ARBA00022723"/>
    </source>
</evidence>
<keyword evidence="18" id="KW-1185">Reference proteome</keyword>
<dbReference type="GO" id="GO:0019379">
    <property type="term" value="P:sulfate assimilation, phosphoadenylyl sulfate reduction by phosphoadenylyl-sulfate reductase (thioredoxin)"/>
    <property type="evidence" value="ECO:0007669"/>
    <property type="project" value="UniProtKB-UniRule"/>
</dbReference>
<dbReference type="GO" id="GO:0004604">
    <property type="term" value="F:phosphoadenylyl-sulfate reductase (thioredoxin) activity"/>
    <property type="evidence" value="ECO:0007669"/>
    <property type="project" value="UniProtKB-UniRule"/>
</dbReference>
<evidence type="ECO:0000256" key="8">
    <source>
        <dbReference type="ARBA" id="ARBA00024327"/>
    </source>
</evidence>
<evidence type="ECO:0000256" key="7">
    <source>
        <dbReference type="ARBA" id="ARBA00024298"/>
    </source>
</evidence>
<evidence type="ECO:0000256" key="1">
    <source>
        <dbReference type="ARBA" id="ARBA00009732"/>
    </source>
</evidence>
<dbReference type="Gene3D" id="3.40.50.620">
    <property type="entry name" value="HUPs"/>
    <property type="match status" value="1"/>
</dbReference>
<sequence>MSEQGLTTQWSASGSKSASTSSTDTGIGAAETRPSGDTTPWQSRWETLVHSLRDIAARYPGVGLASSLAAEDMVLTHAIFSENLDIEVFTLDTGRLNPETLAVVDAVQARYQRGLTVVYPDAEAVAGYVKEHGAHAFYESVPLRKACCEIRKVIPLRGALAGRPAWITGQRREQAVTRGSLPEQEFDSVFGLEKFNPLAAWTFDDIWAAIRALNIPYNALHDRGYPSIGCEPCTRAIRPGEDLRAGRWWWESSDSKECGLHAGNLSAIPVKVLS</sequence>
<keyword evidence="4 14" id="KW-0560">Oxidoreductase</keyword>
<evidence type="ECO:0000313" key="18">
    <source>
        <dbReference type="Proteomes" id="UP000325161"/>
    </source>
</evidence>
<dbReference type="GO" id="GO:0046872">
    <property type="term" value="F:metal ion binding"/>
    <property type="evidence" value="ECO:0007669"/>
    <property type="project" value="UniProtKB-KW"/>
</dbReference>
<name>A0A5C0AT83_9BURK</name>
<dbReference type="RefSeq" id="WP_148813731.1">
    <property type="nucleotide sequence ID" value="NZ_CP043046.1"/>
</dbReference>
<evidence type="ECO:0000259" key="16">
    <source>
        <dbReference type="Pfam" id="PF01507"/>
    </source>
</evidence>
<keyword evidence="5 14" id="KW-0408">Iron</keyword>
<keyword evidence="3 14" id="KW-0479">Metal-binding</keyword>
<protein>
    <recommendedName>
        <fullName evidence="10 14">Adenosine 5'-phosphosulfate reductase</fullName>
        <shortName evidence="14">APS reductase</shortName>
        <ecNumber evidence="9 14">1.8.4.10</ecNumber>
    </recommendedName>
    <alternativeName>
        <fullName evidence="12 14">5'-adenylylsulfate reductase</fullName>
    </alternativeName>
    <alternativeName>
        <fullName evidence="11 14">Thioredoxin-dependent 5'-adenylylsulfate reductase</fullName>
    </alternativeName>
</protein>
<evidence type="ECO:0000256" key="10">
    <source>
        <dbReference type="ARBA" id="ARBA00029514"/>
    </source>
</evidence>
<comment type="subcellular location">
    <subcellularLocation>
        <location evidence="14">Cytoplasm</location>
    </subcellularLocation>
</comment>
<reference evidence="17 18" key="1">
    <citation type="submission" date="2019-08" db="EMBL/GenBank/DDBJ databases">
        <title>Amphibian skin-associated Pigmentiphaga: genome sequence and occurrence across geography and hosts.</title>
        <authorList>
            <person name="Bletz M.C."/>
            <person name="Bunk B."/>
            <person name="Sproeer C."/>
            <person name="Biwer P."/>
            <person name="Reiter S."/>
            <person name="Rabemananjara F.C.E."/>
            <person name="Schulz S."/>
            <person name="Overmann J."/>
            <person name="Vences M."/>
        </authorList>
    </citation>
    <scope>NUCLEOTIDE SEQUENCE [LARGE SCALE GENOMIC DNA]</scope>
    <source>
        <strain evidence="17 18">Mada1488</strain>
    </source>
</reference>
<feature type="binding site" evidence="14">
    <location>
        <position position="230"/>
    </location>
    <ligand>
        <name>[4Fe-4S] cluster</name>
        <dbReference type="ChEBI" id="CHEBI:49883"/>
    </ligand>
</feature>
<evidence type="ECO:0000256" key="12">
    <source>
        <dbReference type="ARBA" id="ARBA00032041"/>
    </source>
</evidence>
<dbReference type="PANTHER" id="PTHR46482">
    <property type="entry name" value="5'-ADENYLYLSULFATE REDUCTASE 3, CHLOROPLASTIC"/>
    <property type="match status" value="1"/>
</dbReference>
<dbReference type="PIRSF" id="PIRSF000857">
    <property type="entry name" value="PAPS_reductase"/>
    <property type="match status" value="1"/>
</dbReference>
<dbReference type="EMBL" id="CP043046">
    <property type="protein sequence ID" value="QEI05478.1"/>
    <property type="molecule type" value="Genomic_DNA"/>
</dbReference>
<keyword evidence="2 14" id="KW-0963">Cytoplasm</keyword>
<keyword evidence="6 14" id="KW-0411">Iron-sulfur</keyword>
<dbReference type="InterPro" id="IPR011798">
    <property type="entry name" value="APS_reductase"/>
</dbReference>
<dbReference type="Pfam" id="PF01507">
    <property type="entry name" value="PAPS_reduct"/>
    <property type="match status" value="1"/>
</dbReference>
<dbReference type="OrthoDB" id="9794018at2"/>
<evidence type="ECO:0000256" key="13">
    <source>
        <dbReference type="ARBA" id="ARBA00048441"/>
    </source>
</evidence>
<dbReference type="NCBIfam" id="NF002537">
    <property type="entry name" value="PRK02090.1"/>
    <property type="match status" value="1"/>
</dbReference>
<dbReference type="GO" id="GO:0051539">
    <property type="term" value="F:4 iron, 4 sulfur cluster binding"/>
    <property type="evidence" value="ECO:0007669"/>
    <property type="project" value="UniProtKB-UniRule"/>
</dbReference>
<dbReference type="GO" id="GO:0043866">
    <property type="term" value="F:adenylyl-sulfate reductase (thioredoxin) activity"/>
    <property type="evidence" value="ECO:0007669"/>
    <property type="project" value="UniProtKB-EC"/>
</dbReference>
<feature type="domain" description="Phosphoadenosine phosphosulphate reductase" evidence="16">
    <location>
        <begin position="64"/>
        <end position="236"/>
    </location>
</feature>
<feature type="binding site" evidence="14">
    <location>
        <position position="147"/>
    </location>
    <ligand>
        <name>[4Fe-4S] cluster</name>
        <dbReference type="ChEBI" id="CHEBI:49883"/>
    </ligand>
</feature>
<evidence type="ECO:0000256" key="6">
    <source>
        <dbReference type="ARBA" id="ARBA00023014"/>
    </source>
</evidence>
<accession>A0A5C0AT83</accession>
<comment type="cofactor">
    <cofactor evidence="14">
        <name>[4Fe-4S] cluster</name>
        <dbReference type="ChEBI" id="CHEBI:49883"/>
    </cofactor>
    <text evidence="14">Binds 1 [4Fe-4S] cluster per subunit.</text>
</comment>
<organism evidence="17 18">
    <name type="scientific">Pigmentiphaga aceris</name>
    <dbReference type="NCBI Taxonomy" id="1940612"/>
    <lineage>
        <taxon>Bacteria</taxon>
        <taxon>Pseudomonadati</taxon>
        <taxon>Pseudomonadota</taxon>
        <taxon>Betaproteobacteria</taxon>
        <taxon>Burkholderiales</taxon>
        <taxon>Alcaligenaceae</taxon>
        <taxon>Pigmentiphaga</taxon>
    </lineage>
</organism>
<dbReference type="GO" id="GO:0019344">
    <property type="term" value="P:cysteine biosynthetic process"/>
    <property type="evidence" value="ECO:0007669"/>
    <property type="project" value="InterPro"/>
</dbReference>
<evidence type="ECO:0000313" key="17">
    <source>
        <dbReference type="EMBL" id="QEI05478.1"/>
    </source>
</evidence>
<dbReference type="PANTHER" id="PTHR46482:SF9">
    <property type="entry name" value="5'-ADENYLYLSULFATE REDUCTASE 1, CHLOROPLASTIC"/>
    <property type="match status" value="1"/>
</dbReference>
<evidence type="ECO:0000256" key="5">
    <source>
        <dbReference type="ARBA" id="ARBA00023004"/>
    </source>
</evidence>
<dbReference type="Proteomes" id="UP000325161">
    <property type="component" value="Chromosome"/>
</dbReference>
<dbReference type="GO" id="GO:0005737">
    <property type="term" value="C:cytoplasm"/>
    <property type="evidence" value="ECO:0007669"/>
    <property type="project" value="UniProtKB-SubCell"/>
</dbReference>
<comment type="pathway">
    <text evidence="8 14">Sulfur metabolism; hydrogen sulfide biosynthesis; sulfite from sulfate.</text>
</comment>
<comment type="function">
    <text evidence="7 14">Catalyzes the formation of sulfite from adenosine 5'-phosphosulfate (APS) using thioredoxin as an electron donor.</text>
</comment>
<dbReference type="KEGG" id="pacr:FXN63_06195"/>
<dbReference type="NCBIfam" id="TIGR02055">
    <property type="entry name" value="APS_reductase"/>
    <property type="match status" value="1"/>
</dbReference>
<dbReference type="SUPFAM" id="SSF52402">
    <property type="entry name" value="Adenine nucleotide alpha hydrolases-like"/>
    <property type="match status" value="1"/>
</dbReference>
<comment type="catalytic activity">
    <reaction evidence="13 14">
        <text>[thioredoxin]-disulfide + sulfite + AMP + 2 H(+) = adenosine 5'-phosphosulfate + [thioredoxin]-dithiol</text>
        <dbReference type="Rhea" id="RHEA:21976"/>
        <dbReference type="Rhea" id="RHEA-COMP:10698"/>
        <dbReference type="Rhea" id="RHEA-COMP:10700"/>
        <dbReference type="ChEBI" id="CHEBI:15378"/>
        <dbReference type="ChEBI" id="CHEBI:17359"/>
        <dbReference type="ChEBI" id="CHEBI:29950"/>
        <dbReference type="ChEBI" id="CHEBI:50058"/>
        <dbReference type="ChEBI" id="CHEBI:58243"/>
        <dbReference type="ChEBI" id="CHEBI:456215"/>
        <dbReference type="EC" id="1.8.4.10"/>
    </reaction>
</comment>
<dbReference type="AlphaFoldDB" id="A0A5C0AT83"/>
<evidence type="ECO:0000256" key="11">
    <source>
        <dbReference type="ARBA" id="ARBA00030894"/>
    </source>
</evidence>